<dbReference type="SUPFAM" id="SSF55073">
    <property type="entry name" value="Nucleotide cyclase"/>
    <property type="match status" value="1"/>
</dbReference>
<dbReference type="AlphaFoldDB" id="A0A1S7NXH1"/>
<gene>
    <name evidence="4" type="ORF">AGR7C_Cc110026</name>
</gene>
<feature type="transmembrane region" description="Helical" evidence="2">
    <location>
        <begin position="157"/>
        <end position="178"/>
    </location>
</feature>
<sequence length="379" mass="40656">MLGELDLATVILMQKCSYIVGLLSFIYLKMTNRGLRGPIPLAAGFASMAIGSTLAGYGEWGILSPALWRLGSVVFGIVGYALIWLGLKALSDGRSVDRRTVSLVCLISVLAMVVAQQVADNNAYRAALFNGCASLAYLAGASVLFAGWRREPLLSRLALGAITGVSGLISLSVVKSVLFPDFATLNLVNAFFFIIMLNFAIALFVMMLVAERSERKLLVLANTDPLTGVKNRRFFFQTMPATPDPADAAMLLDIDHFKSINDRFGHAVGDSVLQEVAKRIGGSIRGGDVLARYGGEEFIIYLPGAGVRKACMIGERIRDAIAVTEVDCGGLRVGVTISIGVAATGEMRCDLQTLAEMADRALYRAKMEGRNCVREAQAA</sequence>
<dbReference type="Pfam" id="PF00990">
    <property type="entry name" value="GGDEF"/>
    <property type="match status" value="1"/>
</dbReference>
<evidence type="ECO:0000313" key="5">
    <source>
        <dbReference type="Proteomes" id="UP000191987"/>
    </source>
</evidence>
<feature type="transmembrane region" description="Helical" evidence="2">
    <location>
        <begin position="190"/>
        <end position="210"/>
    </location>
</feature>
<dbReference type="InterPro" id="IPR029787">
    <property type="entry name" value="Nucleotide_cyclase"/>
</dbReference>
<dbReference type="GO" id="GO:0005886">
    <property type="term" value="C:plasma membrane"/>
    <property type="evidence" value="ECO:0007669"/>
    <property type="project" value="TreeGrafter"/>
</dbReference>
<feature type="transmembrane region" description="Helical" evidence="2">
    <location>
        <begin position="40"/>
        <end position="60"/>
    </location>
</feature>
<dbReference type="PANTHER" id="PTHR45138">
    <property type="entry name" value="REGULATORY COMPONENTS OF SENSORY TRANSDUCTION SYSTEM"/>
    <property type="match status" value="1"/>
</dbReference>
<evidence type="ECO:0000259" key="3">
    <source>
        <dbReference type="PROSITE" id="PS50887"/>
    </source>
</evidence>
<dbReference type="GO" id="GO:0043709">
    <property type="term" value="P:cell adhesion involved in single-species biofilm formation"/>
    <property type="evidence" value="ECO:0007669"/>
    <property type="project" value="TreeGrafter"/>
</dbReference>
<protein>
    <recommendedName>
        <fullName evidence="1">diguanylate cyclase</fullName>
        <ecNumber evidence="1">2.7.7.65</ecNumber>
    </recommendedName>
</protein>
<feature type="domain" description="GGDEF" evidence="3">
    <location>
        <begin position="245"/>
        <end position="378"/>
    </location>
</feature>
<dbReference type="InterPro" id="IPR050469">
    <property type="entry name" value="Diguanylate_Cyclase"/>
</dbReference>
<dbReference type="Gene3D" id="3.30.70.270">
    <property type="match status" value="1"/>
</dbReference>
<dbReference type="GO" id="GO:0052621">
    <property type="term" value="F:diguanylate cyclase activity"/>
    <property type="evidence" value="ECO:0007669"/>
    <property type="project" value="UniProtKB-EC"/>
</dbReference>
<feature type="transmembrane region" description="Helical" evidence="2">
    <location>
        <begin position="124"/>
        <end position="145"/>
    </location>
</feature>
<feature type="transmembrane region" description="Helical" evidence="2">
    <location>
        <begin position="6"/>
        <end position="28"/>
    </location>
</feature>
<dbReference type="Proteomes" id="UP000191987">
    <property type="component" value="Unassembled WGS sequence"/>
</dbReference>
<evidence type="ECO:0000256" key="2">
    <source>
        <dbReference type="SAM" id="Phobius"/>
    </source>
</evidence>
<dbReference type="FunFam" id="3.30.70.270:FF:000001">
    <property type="entry name" value="Diguanylate cyclase domain protein"/>
    <property type="match status" value="1"/>
</dbReference>
<organism evidence="4 5">
    <name type="scientific">Agrobacterium deltaense Zutra 3/1</name>
    <dbReference type="NCBI Taxonomy" id="1183427"/>
    <lineage>
        <taxon>Bacteria</taxon>
        <taxon>Pseudomonadati</taxon>
        <taxon>Pseudomonadota</taxon>
        <taxon>Alphaproteobacteria</taxon>
        <taxon>Hyphomicrobiales</taxon>
        <taxon>Rhizobiaceae</taxon>
        <taxon>Rhizobium/Agrobacterium group</taxon>
        <taxon>Agrobacterium</taxon>
    </lineage>
</organism>
<evidence type="ECO:0000256" key="1">
    <source>
        <dbReference type="ARBA" id="ARBA00012528"/>
    </source>
</evidence>
<keyword evidence="2" id="KW-0812">Transmembrane</keyword>
<accession>A0A1S7NXH1</accession>
<keyword evidence="2" id="KW-1133">Transmembrane helix</keyword>
<name>A0A1S7NXH1_9HYPH</name>
<dbReference type="SMART" id="SM00267">
    <property type="entry name" value="GGDEF"/>
    <property type="match status" value="1"/>
</dbReference>
<dbReference type="InterPro" id="IPR043128">
    <property type="entry name" value="Rev_trsase/Diguanyl_cyclase"/>
</dbReference>
<dbReference type="InterPro" id="IPR000160">
    <property type="entry name" value="GGDEF_dom"/>
</dbReference>
<dbReference type="CDD" id="cd01949">
    <property type="entry name" value="GGDEF"/>
    <property type="match status" value="1"/>
</dbReference>
<evidence type="ECO:0000313" key="4">
    <source>
        <dbReference type="EMBL" id="CUX13015.1"/>
    </source>
</evidence>
<feature type="transmembrane region" description="Helical" evidence="2">
    <location>
        <begin position="66"/>
        <end position="87"/>
    </location>
</feature>
<proteinExistence type="predicted"/>
<dbReference type="EC" id="2.7.7.65" evidence="1"/>
<dbReference type="PROSITE" id="PS50887">
    <property type="entry name" value="GGDEF"/>
    <property type="match status" value="1"/>
</dbReference>
<reference evidence="4 5" key="1">
    <citation type="submission" date="2016-01" db="EMBL/GenBank/DDBJ databases">
        <authorList>
            <person name="Oliw E.H."/>
        </authorList>
    </citation>
    <scope>NUCLEOTIDE SEQUENCE [LARGE SCALE GENOMIC DNA]</scope>
    <source>
        <strain evidence="4 5">Zutra 3-1</strain>
    </source>
</reference>
<dbReference type="EMBL" id="FBWG01000003">
    <property type="protein sequence ID" value="CUX13015.1"/>
    <property type="molecule type" value="Genomic_DNA"/>
</dbReference>
<dbReference type="RefSeq" id="WP_080816347.1">
    <property type="nucleotide sequence ID" value="NZ_LT009748.1"/>
</dbReference>
<dbReference type="PANTHER" id="PTHR45138:SF24">
    <property type="entry name" value="DIGUANYLATE CYCLASE DGCC-RELATED"/>
    <property type="match status" value="1"/>
</dbReference>
<dbReference type="GO" id="GO:1902201">
    <property type="term" value="P:negative regulation of bacterial-type flagellum-dependent cell motility"/>
    <property type="evidence" value="ECO:0007669"/>
    <property type="project" value="TreeGrafter"/>
</dbReference>
<dbReference type="NCBIfam" id="TIGR00254">
    <property type="entry name" value="GGDEF"/>
    <property type="match status" value="1"/>
</dbReference>
<keyword evidence="2" id="KW-0472">Membrane</keyword>
<feature type="transmembrane region" description="Helical" evidence="2">
    <location>
        <begin position="99"/>
        <end position="118"/>
    </location>
</feature>